<organism evidence="1 2">
    <name type="scientific">Cryptococcus bacillisporus CA1873</name>
    <dbReference type="NCBI Taxonomy" id="1296111"/>
    <lineage>
        <taxon>Eukaryota</taxon>
        <taxon>Fungi</taxon>
        <taxon>Dikarya</taxon>
        <taxon>Basidiomycota</taxon>
        <taxon>Agaricomycotina</taxon>
        <taxon>Tremellomycetes</taxon>
        <taxon>Tremellales</taxon>
        <taxon>Cryptococcaceae</taxon>
        <taxon>Cryptococcus</taxon>
        <taxon>Cryptococcus gattii species complex</taxon>
    </lineage>
</organism>
<reference evidence="1 2" key="1">
    <citation type="submission" date="2015-01" db="EMBL/GenBank/DDBJ databases">
        <title>The Genome Sequence of Cryptococcus gattii CA1873.</title>
        <authorList>
            <consortium name="The Broad Institute Genomics Platform"/>
            <person name="Cuomo C."/>
            <person name="Litvintseva A."/>
            <person name="Chen Y."/>
            <person name="Heitman J."/>
            <person name="Sun S."/>
            <person name="Springer D."/>
            <person name="Dromer F."/>
            <person name="Young S."/>
            <person name="Zeng Q."/>
            <person name="Gargeya S."/>
            <person name="Abouelleil A."/>
            <person name="Alvarado L."/>
            <person name="Chapman S.B."/>
            <person name="Gainer-Dewar J."/>
            <person name="Goldberg J."/>
            <person name="Griggs A."/>
            <person name="Gujja S."/>
            <person name="Hansen M."/>
            <person name="Howarth C."/>
            <person name="Imamovic A."/>
            <person name="Larimer J."/>
            <person name="Murphy C."/>
            <person name="Naylor J."/>
            <person name="Pearson M."/>
            <person name="Priest M."/>
            <person name="Roberts A."/>
            <person name="Saif S."/>
            <person name="Shea T."/>
            <person name="Sykes S."/>
            <person name="Wortman J."/>
            <person name="Nusbaum C."/>
            <person name="Birren B."/>
        </authorList>
    </citation>
    <scope>NUCLEOTIDE SEQUENCE [LARGE SCALE GENOMIC DNA]</scope>
    <source>
        <strain evidence="1 2">CA1873</strain>
    </source>
</reference>
<name>A0ABR5B9L4_CRYGA</name>
<feature type="non-terminal residue" evidence="1">
    <location>
        <position position="1"/>
    </location>
</feature>
<protein>
    <submittedName>
        <fullName evidence="1">Uncharacterized protein</fullName>
    </submittedName>
</protein>
<dbReference type="EMBL" id="KN848898">
    <property type="protein sequence ID" value="KIR60265.1"/>
    <property type="molecule type" value="Genomic_DNA"/>
</dbReference>
<accession>A0ABR5B9L4</accession>
<gene>
    <name evidence="1" type="ORF">I314_04121</name>
</gene>
<evidence type="ECO:0000313" key="1">
    <source>
        <dbReference type="EMBL" id="KIR60265.1"/>
    </source>
</evidence>
<proteinExistence type="predicted"/>
<keyword evidence="2" id="KW-1185">Reference proteome</keyword>
<dbReference type="Proteomes" id="UP000053800">
    <property type="component" value="Unassembled WGS sequence"/>
</dbReference>
<sequence length="39" mass="4387">GIFHCRISSPPSPYPNTTDRLLGRHINKSLSMIHLLINS</sequence>
<evidence type="ECO:0000313" key="2">
    <source>
        <dbReference type="Proteomes" id="UP000053800"/>
    </source>
</evidence>